<evidence type="ECO:0000313" key="3">
    <source>
        <dbReference type="Proteomes" id="UP000190776"/>
    </source>
</evidence>
<feature type="compositionally biased region" description="Acidic residues" evidence="1">
    <location>
        <begin position="185"/>
        <end position="194"/>
    </location>
</feature>
<evidence type="ECO:0008006" key="4">
    <source>
        <dbReference type="Google" id="ProtNLM"/>
    </source>
</evidence>
<accession>A0A1S8B799</accession>
<name>A0A1S8B799_9PEZI</name>
<feature type="compositionally biased region" description="Basic and acidic residues" evidence="1">
    <location>
        <begin position="96"/>
        <end position="106"/>
    </location>
</feature>
<evidence type="ECO:0000256" key="1">
    <source>
        <dbReference type="SAM" id="MobiDB-lite"/>
    </source>
</evidence>
<feature type="region of interest" description="Disordered" evidence="1">
    <location>
        <begin position="160"/>
        <end position="205"/>
    </location>
</feature>
<proteinExistence type="predicted"/>
<feature type="region of interest" description="Disordered" evidence="1">
    <location>
        <begin position="1"/>
        <end position="52"/>
    </location>
</feature>
<dbReference type="Proteomes" id="UP000190776">
    <property type="component" value="Unassembled WGS sequence"/>
</dbReference>
<dbReference type="EMBL" id="MSZU01000111">
    <property type="protein sequence ID" value="OMP83283.1"/>
    <property type="molecule type" value="Genomic_DNA"/>
</dbReference>
<reference evidence="2 3" key="1">
    <citation type="submission" date="2017-01" db="EMBL/GenBank/DDBJ databases">
        <title>Draft genome sequence of Diplodia seriata F98.1, a fungal species involved in grapevine trunk diseases.</title>
        <authorList>
            <person name="Robert-Siegwald G."/>
            <person name="Vallet J."/>
            <person name="Abou-Mansour E."/>
            <person name="Xu J."/>
            <person name="Rey P."/>
            <person name="Bertsch C."/>
            <person name="Rego C."/>
            <person name="Larignon P."/>
            <person name="Fontaine F."/>
            <person name="Lebrun M.-H."/>
        </authorList>
    </citation>
    <scope>NUCLEOTIDE SEQUENCE [LARGE SCALE GENOMIC DNA]</scope>
    <source>
        <strain evidence="2 3">F98.1</strain>
    </source>
</reference>
<dbReference type="OrthoDB" id="424402at2759"/>
<sequence>MAKKNKQHPPSSPAALVSNKRRRLASINNASPSAPAAPSAPTASPSGSLAGPAALATPTVHIVAGSKIQAKVRAVMSALDATTATESKPPSAADADSARDDVPPVDASKDLDGIVLVEAHAAGASKLITVVEIAKRMLESADRPWWAYTGVKGTMEEFKSRGSARSSRRQSVQDHHPNGLLDASTGEDDEEEAFEPPSHGQIESEKKVRSVSGLLVYLAIKPLPSLRAIYGEQCSKV</sequence>
<dbReference type="AlphaFoldDB" id="A0A1S8B799"/>
<organism evidence="2 3">
    <name type="scientific">Diplodia seriata</name>
    <dbReference type="NCBI Taxonomy" id="420778"/>
    <lineage>
        <taxon>Eukaryota</taxon>
        <taxon>Fungi</taxon>
        <taxon>Dikarya</taxon>
        <taxon>Ascomycota</taxon>
        <taxon>Pezizomycotina</taxon>
        <taxon>Dothideomycetes</taxon>
        <taxon>Dothideomycetes incertae sedis</taxon>
        <taxon>Botryosphaeriales</taxon>
        <taxon>Botryosphaeriaceae</taxon>
        <taxon>Diplodia</taxon>
    </lineage>
</organism>
<evidence type="ECO:0000313" key="2">
    <source>
        <dbReference type="EMBL" id="OMP83283.1"/>
    </source>
</evidence>
<gene>
    <name evidence="2" type="ORF">BK809_0004664</name>
</gene>
<protein>
    <recommendedName>
        <fullName evidence="4">DNA/RNA-binding protein Alba-like domain-containing protein</fullName>
    </recommendedName>
</protein>
<feature type="compositionally biased region" description="Low complexity" evidence="1">
    <location>
        <begin position="30"/>
        <end position="52"/>
    </location>
</feature>
<feature type="region of interest" description="Disordered" evidence="1">
    <location>
        <begin position="81"/>
        <end position="106"/>
    </location>
</feature>
<comment type="caution">
    <text evidence="2">The sequence shown here is derived from an EMBL/GenBank/DDBJ whole genome shotgun (WGS) entry which is preliminary data.</text>
</comment>